<accession>A0A9X9Q659</accession>
<evidence type="ECO:0000256" key="2">
    <source>
        <dbReference type="ARBA" id="ARBA00022692"/>
    </source>
</evidence>
<dbReference type="Pfam" id="PF07686">
    <property type="entry name" value="V-set"/>
    <property type="match status" value="1"/>
</dbReference>
<dbReference type="Gene3D" id="2.60.40.10">
    <property type="entry name" value="Immunoglobulins"/>
    <property type="match status" value="1"/>
</dbReference>
<dbReference type="SMART" id="SM00409">
    <property type="entry name" value="IG"/>
    <property type="match status" value="1"/>
</dbReference>
<feature type="domain" description="Ig-like" evidence="11">
    <location>
        <begin position="1"/>
        <end position="97"/>
    </location>
</feature>
<keyword evidence="8" id="KW-0393">Immunoglobulin domain</keyword>
<evidence type="ECO:0000256" key="9">
    <source>
        <dbReference type="ARBA" id="ARBA00038203"/>
    </source>
</evidence>
<dbReference type="InterPro" id="IPR013106">
    <property type="entry name" value="Ig_V-set"/>
</dbReference>
<evidence type="ECO:0000256" key="7">
    <source>
        <dbReference type="ARBA" id="ARBA00023180"/>
    </source>
</evidence>
<dbReference type="GO" id="GO:0001786">
    <property type="term" value="F:phosphatidylserine binding"/>
    <property type="evidence" value="ECO:0007669"/>
    <property type="project" value="TreeGrafter"/>
</dbReference>
<dbReference type="GO" id="GO:0016020">
    <property type="term" value="C:membrane"/>
    <property type="evidence" value="ECO:0007669"/>
    <property type="project" value="UniProtKB-SubCell"/>
</dbReference>
<keyword evidence="2 10" id="KW-0812">Transmembrane</keyword>
<evidence type="ECO:0000256" key="1">
    <source>
        <dbReference type="ARBA" id="ARBA00004479"/>
    </source>
</evidence>
<feature type="non-terminal residue" evidence="12">
    <location>
        <position position="1"/>
    </location>
</feature>
<evidence type="ECO:0000256" key="5">
    <source>
        <dbReference type="ARBA" id="ARBA00023136"/>
    </source>
</evidence>
<evidence type="ECO:0000313" key="13">
    <source>
        <dbReference type="Proteomes" id="UP000269945"/>
    </source>
</evidence>
<keyword evidence="7" id="KW-0325">Glycoprotein</keyword>
<dbReference type="InterPro" id="IPR007110">
    <property type="entry name" value="Ig-like_dom"/>
</dbReference>
<reference evidence="12 13" key="1">
    <citation type="submission" date="2018-10" db="EMBL/GenBank/DDBJ databases">
        <authorList>
            <person name="Ekblom R."/>
            <person name="Jareborg N."/>
        </authorList>
    </citation>
    <scope>NUCLEOTIDE SEQUENCE [LARGE SCALE GENOMIC DNA]</scope>
    <source>
        <tissue evidence="12">Muscle</tissue>
    </source>
</reference>
<dbReference type="PROSITE" id="PS50835">
    <property type="entry name" value="IG_LIKE"/>
    <property type="match status" value="1"/>
</dbReference>
<dbReference type="EMBL" id="CYRY02041710">
    <property type="protein sequence ID" value="VCX31564.1"/>
    <property type="molecule type" value="Genomic_DNA"/>
</dbReference>
<name>A0A9X9Q659_GULGU</name>
<comment type="subcellular location">
    <subcellularLocation>
        <location evidence="1">Membrane</location>
        <topology evidence="1">Single-pass type I membrane protein</topology>
    </subcellularLocation>
</comment>
<dbReference type="InterPro" id="IPR003599">
    <property type="entry name" value="Ig_sub"/>
</dbReference>
<gene>
    <name evidence="12" type="ORF">BN2614_LOCUS1</name>
</gene>
<keyword evidence="6" id="KW-1015">Disulfide bond</keyword>
<evidence type="ECO:0000313" key="12">
    <source>
        <dbReference type="EMBL" id="VCX31564.1"/>
    </source>
</evidence>
<evidence type="ECO:0000259" key="11">
    <source>
        <dbReference type="PROSITE" id="PS50835"/>
    </source>
</evidence>
<evidence type="ECO:0000256" key="6">
    <source>
        <dbReference type="ARBA" id="ARBA00023157"/>
    </source>
</evidence>
<keyword evidence="13" id="KW-1185">Reference proteome</keyword>
<dbReference type="AlphaFoldDB" id="A0A9X9Q659"/>
<sequence>LTGSAAEETVRAYLGQTVTLPCIYSSWSHNRNSMCWGKGECPKSKCNDELLHTDGRWVLSRKSPKYELYGIIWRGDVSLTIHNTNEEDSSVYCCRIEVPGWFNDVKKNIRLQLMRAPATRRSTTRLPTTTTALTTTTAVLPTTAVLTPELTTRTPLQTRTTTALTTVATTCPPATSAFLSEATTVLPATELSTEGPILTAESETFFLSRDPERSTEVTSGSTALLTSKGTWTISFSFPHFTSTWEMSDPVTFPQTGATETEMPVQNGVESEQVKMIINSDLLMIIAPSLGFVLLALLVALFLQGKEGRPR</sequence>
<protein>
    <recommendedName>
        <fullName evidence="11">Ig-like domain-containing protein</fullName>
    </recommendedName>
</protein>
<dbReference type="InterPro" id="IPR036179">
    <property type="entry name" value="Ig-like_dom_sf"/>
</dbReference>
<dbReference type="Proteomes" id="UP000269945">
    <property type="component" value="Unassembled WGS sequence"/>
</dbReference>
<dbReference type="FunFam" id="2.60.40.10:FF:000774">
    <property type="entry name" value="Hepatitis A virus cellular receptor 1"/>
    <property type="match status" value="1"/>
</dbReference>
<evidence type="ECO:0000256" key="4">
    <source>
        <dbReference type="ARBA" id="ARBA00022989"/>
    </source>
</evidence>
<proteinExistence type="inferred from homology"/>
<comment type="caution">
    <text evidence="12">The sequence shown here is derived from an EMBL/GenBank/DDBJ whole genome shotgun (WGS) entry which is preliminary data.</text>
</comment>
<dbReference type="GO" id="GO:0060097">
    <property type="term" value="P:cytoskeletal rearrangement involved in phagocytosis, engulfment"/>
    <property type="evidence" value="ECO:0007669"/>
    <property type="project" value="TreeGrafter"/>
</dbReference>
<organism evidence="12 13">
    <name type="scientific">Gulo gulo</name>
    <name type="common">Wolverine</name>
    <name type="synonym">Gluton</name>
    <dbReference type="NCBI Taxonomy" id="48420"/>
    <lineage>
        <taxon>Eukaryota</taxon>
        <taxon>Metazoa</taxon>
        <taxon>Chordata</taxon>
        <taxon>Craniata</taxon>
        <taxon>Vertebrata</taxon>
        <taxon>Euteleostomi</taxon>
        <taxon>Mammalia</taxon>
        <taxon>Eutheria</taxon>
        <taxon>Laurasiatheria</taxon>
        <taxon>Carnivora</taxon>
        <taxon>Caniformia</taxon>
        <taxon>Musteloidea</taxon>
        <taxon>Mustelidae</taxon>
        <taxon>Guloninae</taxon>
        <taxon>Gulo</taxon>
    </lineage>
</organism>
<dbReference type="GO" id="GO:0043277">
    <property type="term" value="P:apoptotic cell clearance"/>
    <property type="evidence" value="ECO:0007669"/>
    <property type="project" value="TreeGrafter"/>
</dbReference>
<comment type="similarity">
    <text evidence="9">Belongs to the immunoglobulin superfamily. TIM family.</text>
</comment>
<evidence type="ECO:0000256" key="8">
    <source>
        <dbReference type="ARBA" id="ARBA00023319"/>
    </source>
</evidence>
<dbReference type="PANTHER" id="PTHR46608">
    <property type="entry name" value="T-CELL IMMUNOGLOBULIN AND MUCIN DOMAIN-CONTAINING PROTEIN 4"/>
    <property type="match status" value="1"/>
</dbReference>
<keyword evidence="5 10" id="KW-0472">Membrane</keyword>
<keyword evidence="3" id="KW-0732">Signal</keyword>
<dbReference type="SUPFAM" id="SSF48726">
    <property type="entry name" value="Immunoglobulin"/>
    <property type="match status" value="1"/>
</dbReference>
<dbReference type="InterPro" id="IPR013783">
    <property type="entry name" value="Ig-like_fold"/>
</dbReference>
<keyword evidence="4 10" id="KW-1133">Transmembrane helix</keyword>
<feature type="non-terminal residue" evidence="12">
    <location>
        <position position="310"/>
    </location>
</feature>
<dbReference type="PANTHER" id="PTHR46608:SF3">
    <property type="entry name" value="T-CELL IMMUNOGLOBULIN AND MUCIN DOMAIN-CONTAINING PROTEIN 4"/>
    <property type="match status" value="1"/>
</dbReference>
<evidence type="ECO:0000256" key="3">
    <source>
        <dbReference type="ARBA" id="ARBA00022729"/>
    </source>
</evidence>
<feature type="transmembrane region" description="Helical" evidence="10">
    <location>
        <begin position="281"/>
        <end position="302"/>
    </location>
</feature>
<evidence type="ECO:0000256" key="10">
    <source>
        <dbReference type="SAM" id="Phobius"/>
    </source>
</evidence>